<dbReference type="Proteomes" id="UP000828048">
    <property type="component" value="Chromosome 6"/>
</dbReference>
<protein>
    <submittedName>
        <fullName evidence="1">Uncharacterized protein</fullName>
    </submittedName>
</protein>
<sequence>MERRFGNQSLFTNPSSENFYPTARITPAGDQTLESSLSRLTLNSPSPPFDSNERYSPLPFQTNGLRVQNAVNGRMGFGFGGTGVNPTVELWGTAYNGVDYSFGFNQGLGLLSESGSGSHLNSPYSLDFSDSARLSSINQNLGGSFLQPKKQLGNQYNSQIPNLPFVKKNNFLDFSGPSGQNFDGFVRMKSYNLGTSSLNQFPQFMNGCSLEKLRGQIVRMAKDQYGSRFLQTKFEDPKEDEIRMVLSEVIDHLGELMGDQFGNYIVQKLVKLCNEKQRTLMFWAITKTPFQLISICLDRHGTRLVQRLLENITSQQQISLVMPALSPGAVVLATDPNGHFVIQHCLIHFSNEDNKTAAELERRRGNFTKLLDFVFFGRVGLLLPSSIVVEESKHRQKETAVSLGESPHQISRGLTSVSEKHGIEKQPFRLPHLIAATSIEKIRCELTLARSLGPGGKRSGSSTQVLRTSRRIQEEGGSHNGSTSAMPTEPIANEPTANDAEGMPLMVAQPSQLPTSPTDETNQLSSPCNVVGGMGSTSIPSRKRGRGPTRGVNVDKLRKKLGQPIPVEIDREVMAIVGDHATAVANAIGESIRAHAPVRESGWGAIEFGIRESIVLRVGQTFGLGDYKNDMVLRRIVDTKCQALYADWKARLYKRYKKLKKKHEKKGGPHPKTRPLYPCNPEDWVFMIDNVWETRAWGTKSKRGKKARKGLKYNHTSGSKSFVARASMHVRDKNKSKQSFLEWFKETHIRHRQGDEVWINDKAKKHHVQEQVSVEVLGKRSGYLKGYGIRKSRYGTQSQGVPNSEVVALKQQLADQGKVVADQGQLIADYGKKIEKMMLMLSSGVDPTAIPGLIQG</sequence>
<dbReference type="EMBL" id="CM037156">
    <property type="protein sequence ID" value="KAH7836403.1"/>
    <property type="molecule type" value="Genomic_DNA"/>
</dbReference>
<organism evidence="1 2">
    <name type="scientific">Vaccinium darrowii</name>
    <dbReference type="NCBI Taxonomy" id="229202"/>
    <lineage>
        <taxon>Eukaryota</taxon>
        <taxon>Viridiplantae</taxon>
        <taxon>Streptophyta</taxon>
        <taxon>Embryophyta</taxon>
        <taxon>Tracheophyta</taxon>
        <taxon>Spermatophyta</taxon>
        <taxon>Magnoliopsida</taxon>
        <taxon>eudicotyledons</taxon>
        <taxon>Gunneridae</taxon>
        <taxon>Pentapetalae</taxon>
        <taxon>asterids</taxon>
        <taxon>Ericales</taxon>
        <taxon>Ericaceae</taxon>
        <taxon>Vaccinioideae</taxon>
        <taxon>Vaccinieae</taxon>
        <taxon>Vaccinium</taxon>
    </lineage>
</organism>
<gene>
    <name evidence="1" type="ORF">Vadar_000817</name>
</gene>
<reference evidence="1 2" key="1">
    <citation type="journal article" date="2021" name="Hortic Res">
        <title>High-quality reference genome and annotation aids understanding of berry development for evergreen blueberry (Vaccinium darrowii).</title>
        <authorList>
            <person name="Yu J."/>
            <person name="Hulse-Kemp A.M."/>
            <person name="Babiker E."/>
            <person name="Staton M."/>
        </authorList>
    </citation>
    <scope>NUCLEOTIDE SEQUENCE [LARGE SCALE GENOMIC DNA]</scope>
    <source>
        <strain evidence="2">cv. NJ 8807/NJ 8810</strain>
        <tissue evidence="1">Young leaf</tissue>
    </source>
</reference>
<evidence type="ECO:0000313" key="2">
    <source>
        <dbReference type="Proteomes" id="UP000828048"/>
    </source>
</evidence>
<comment type="caution">
    <text evidence="1">The sequence shown here is derived from an EMBL/GenBank/DDBJ whole genome shotgun (WGS) entry which is preliminary data.</text>
</comment>
<evidence type="ECO:0000313" key="1">
    <source>
        <dbReference type="EMBL" id="KAH7836403.1"/>
    </source>
</evidence>
<accession>A0ACB7X6P1</accession>
<name>A0ACB7X6P1_9ERIC</name>
<proteinExistence type="predicted"/>
<keyword evidence="2" id="KW-1185">Reference proteome</keyword>